<sequence length="621" mass="67761">MNNYIFPWNRVSEEDEGEWELVPPDGGWGWLVLGGTLLINMLIPGTIKSFGVLFVEFMEVFHSTPVDAAWIPALCYFLYCSLGPFTAWLSMKTSYKAVTIAGGLSAAFGYILSCFATSVTYLYISYGIMVGLGAGLSFPPGIYLVTSYFVKYRGLANGLAISGSAIGSIFFPPLIQFLLQYYGYRGAVLLLGGMTFNVIVAALMYHPVSMHMKRVRVVRDPESLDPLQNGVEEKSPVEIITPLTEDSEEPNDQLAPSSATKPSQPASKPDKESEQPLLVEHSGRKLSAGFRRSNINLDNYNVVRKISSSSFAGRMHNVGSSSQINRKTSAYASPYNVGSTGQMTRNYSVASNMSSSSFRYVSTAFHGSTLVNLHHDFSSNTAIKETEKKKKPFSLFSCCRKSDGDAATKKEKKPSVTLELLKNPIYIMVLISNATNAIGYVNFTILVPSYAIDLGFDKNKASYLLSIISMTDLIGRIGGAALSDFLKLDKKVYFIGGFLVSGLCLTFLPVFNDYRAMSAVCALFGLASGTYVGITTVVMVDILGEELLASSYGISLFINGILQLVGPPICGAIFQRVKSYKAIISGLGITLITGAAVWLAAPFFNRRERRLKEEAEARNKS</sequence>
<proteinExistence type="predicted"/>
<protein>
    <submittedName>
        <fullName evidence="5">Solute carrier family 16, member</fullName>
    </submittedName>
</protein>
<name>A0ABN7ANR7_9HEMI</name>
<evidence type="ECO:0000259" key="4">
    <source>
        <dbReference type="PROSITE" id="PS50850"/>
    </source>
</evidence>
<feature type="transmembrane region" description="Helical" evidence="3">
    <location>
        <begin position="552"/>
        <end position="574"/>
    </location>
</feature>
<keyword evidence="3" id="KW-0812">Transmembrane</keyword>
<dbReference type="InterPro" id="IPR050327">
    <property type="entry name" value="Proton-linked_MCT"/>
</dbReference>
<feature type="transmembrane region" description="Helical" evidence="3">
    <location>
        <begin position="70"/>
        <end position="90"/>
    </location>
</feature>
<comment type="subcellular location">
    <subcellularLocation>
        <location evidence="1">Membrane</location>
        <topology evidence="1">Multi-pass membrane protein</topology>
    </subcellularLocation>
</comment>
<evidence type="ECO:0000313" key="5">
    <source>
        <dbReference type="EMBL" id="BES93860.1"/>
    </source>
</evidence>
<dbReference type="InterPro" id="IPR036259">
    <property type="entry name" value="MFS_trans_sf"/>
</dbReference>
<evidence type="ECO:0000256" key="2">
    <source>
        <dbReference type="SAM" id="MobiDB-lite"/>
    </source>
</evidence>
<feature type="transmembrane region" description="Helical" evidence="3">
    <location>
        <begin position="124"/>
        <end position="146"/>
    </location>
</feature>
<evidence type="ECO:0000256" key="1">
    <source>
        <dbReference type="ARBA" id="ARBA00004141"/>
    </source>
</evidence>
<feature type="transmembrane region" description="Helical" evidence="3">
    <location>
        <begin position="158"/>
        <end position="178"/>
    </location>
</feature>
<dbReference type="PANTHER" id="PTHR11360">
    <property type="entry name" value="MONOCARBOXYLATE TRANSPORTER"/>
    <property type="match status" value="1"/>
</dbReference>
<dbReference type="PANTHER" id="PTHR11360:SF293">
    <property type="entry name" value="HERMES, ISOFORM A"/>
    <property type="match status" value="1"/>
</dbReference>
<feature type="transmembrane region" description="Helical" evidence="3">
    <location>
        <begin position="425"/>
        <end position="451"/>
    </location>
</feature>
<feature type="transmembrane region" description="Helical" evidence="3">
    <location>
        <begin position="580"/>
        <end position="604"/>
    </location>
</feature>
<dbReference type="SUPFAM" id="SSF103473">
    <property type="entry name" value="MFS general substrate transporter"/>
    <property type="match status" value="1"/>
</dbReference>
<organism evidence="5 6">
    <name type="scientific">Nesidiocoris tenuis</name>
    <dbReference type="NCBI Taxonomy" id="355587"/>
    <lineage>
        <taxon>Eukaryota</taxon>
        <taxon>Metazoa</taxon>
        <taxon>Ecdysozoa</taxon>
        <taxon>Arthropoda</taxon>
        <taxon>Hexapoda</taxon>
        <taxon>Insecta</taxon>
        <taxon>Pterygota</taxon>
        <taxon>Neoptera</taxon>
        <taxon>Paraneoptera</taxon>
        <taxon>Hemiptera</taxon>
        <taxon>Heteroptera</taxon>
        <taxon>Panheteroptera</taxon>
        <taxon>Cimicomorpha</taxon>
        <taxon>Miridae</taxon>
        <taxon>Dicyphina</taxon>
        <taxon>Nesidiocoris</taxon>
    </lineage>
</organism>
<feature type="transmembrane region" description="Helical" evidence="3">
    <location>
        <begin position="492"/>
        <end position="511"/>
    </location>
</feature>
<keyword evidence="3" id="KW-1133">Transmembrane helix</keyword>
<dbReference type="EMBL" id="AP028912">
    <property type="protein sequence ID" value="BES93860.1"/>
    <property type="molecule type" value="Genomic_DNA"/>
</dbReference>
<feature type="compositionally biased region" description="Polar residues" evidence="2">
    <location>
        <begin position="254"/>
        <end position="266"/>
    </location>
</feature>
<feature type="domain" description="Major facilitator superfamily (MFS) profile" evidence="4">
    <location>
        <begin position="425"/>
        <end position="621"/>
    </location>
</feature>
<keyword evidence="3" id="KW-0472">Membrane</keyword>
<feature type="transmembrane region" description="Helical" evidence="3">
    <location>
        <begin position="184"/>
        <end position="205"/>
    </location>
</feature>
<feature type="region of interest" description="Disordered" evidence="2">
    <location>
        <begin position="243"/>
        <end position="277"/>
    </location>
</feature>
<dbReference type="InterPro" id="IPR020846">
    <property type="entry name" value="MFS_dom"/>
</dbReference>
<dbReference type="Pfam" id="PF07690">
    <property type="entry name" value="MFS_1"/>
    <property type="match status" value="2"/>
</dbReference>
<feature type="transmembrane region" description="Helical" evidence="3">
    <location>
        <begin position="97"/>
        <end position="118"/>
    </location>
</feature>
<reference evidence="5 6" key="1">
    <citation type="submission" date="2023-09" db="EMBL/GenBank/DDBJ databases">
        <title>Nesidiocoris tenuis whole genome shotgun sequence.</title>
        <authorList>
            <person name="Shibata T."/>
            <person name="Shimoda M."/>
            <person name="Kobayashi T."/>
            <person name="Uehara T."/>
        </authorList>
    </citation>
    <scope>NUCLEOTIDE SEQUENCE [LARGE SCALE GENOMIC DNA]</scope>
    <source>
        <strain evidence="5 6">Japan</strain>
    </source>
</reference>
<dbReference type="Gene3D" id="1.20.1250.20">
    <property type="entry name" value="MFS general substrate transporter like domains"/>
    <property type="match status" value="2"/>
</dbReference>
<accession>A0ABN7ANR7</accession>
<evidence type="ECO:0000256" key="3">
    <source>
        <dbReference type="SAM" id="Phobius"/>
    </source>
</evidence>
<feature type="transmembrane region" description="Helical" evidence="3">
    <location>
        <begin position="28"/>
        <end position="50"/>
    </location>
</feature>
<keyword evidence="6" id="KW-1185">Reference proteome</keyword>
<dbReference type="PROSITE" id="PS50850">
    <property type="entry name" value="MFS"/>
    <property type="match status" value="1"/>
</dbReference>
<gene>
    <name evidence="5" type="ORF">NTJ_06669</name>
</gene>
<feature type="transmembrane region" description="Helical" evidence="3">
    <location>
        <begin position="517"/>
        <end position="540"/>
    </location>
</feature>
<dbReference type="Proteomes" id="UP001307889">
    <property type="component" value="Chromosome 4"/>
</dbReference>
<dbReference type="InterPro" id="IPR011701">
    <property type="entry name" value="MFS"/>
</dbReference>
<evidence type="ECO:0000313" key="6">
    <source>
        <dbReference type="Proteomes" id="UP001307889"/>
    </source>
</evidence>